<dbReference type="EMBL" id="GBRH01212646">
    <property type="protein sequence ID" value="JAD85249.1"/>
    <property type="molecule type" value="Transcribed_RNA"/>
</dbReference>
<protein>
    <submittedName>
        <fullName evidence="1">Uncharacterized protein</fullName>
    </submittedName>
</protein>
<accession>A0A0A9D9J1</accession>
<dbReference type="AlphaFoldDB" id="A0A0A9D9J1"/>
<evidence type="ECO:0000313" key="1">
    <source>
        <dbReference type="EMBL" id="JAD85249.1"/>
    </source>
</evidence>
<reference evidence="1" key="2">
    <citation type="journal article" date="2015" name="Data Brief">
        <title>Shoot transcriptome of the giant reed, Arundo donax.</title>
        <authorList>
            <person name="Barrero R.A."/>
            <person name="Guerrero F.D."/>
            <person name="Moolhuijzen P."/>
            <person name="Goolsby J.A."/>
            <person name="Tidwell J."/>
            <person name="Bellgard S.E."/>
            <person name="Bellgard M.I."/>
        </authorList>
    </citation>
    <scope>NUCLEOTIDE SEQUENCE</scope>
    <source>
        <tissue evidence="1">Shoot tissue taken approximately 20 cm above the soil surface</tissue>
    </source>
</reference>
<sequence>MPRFRQILLQRNSVDSGLQEDLEHPANVVLPYYFVGRHTEEIFLQAGYPISHILTSR</sequence>
<name>A0A0A9D9J1_ARUDO</name>
<organism evidence="1">
    <name type="scientific">Arundo donax</name>
    <name type="common">Giant reed</name>
    <name type="synonym">Donax arundinaceus</name>
    <dbReference type="NCBI Taxonomy" id="35708"/>
    <lineage>
        <taxon>Eukaryota</taxon>
        <taxon>Viridiplantae</taxon>
        <taxon>Streptophyta</taxon>
        <taxon>Embryophyta</taxon>
        <taxon>Tracheophyta</taxon>
        <taxon>Spermatophyta</taxon>
        <taxon>Magnoliopsida</taxon>
        <taxon>Liliopsida</taxon>
        <taxon>Poales</taxon>
        <taxon>Poaceae</taxon>
        <taxon>PACMAD clade</taxon>
        <taxon>Arundinoideae</taxon>
        <taxon>Arundineae</taxon>
        <taxon>Arundo</taxon>
    </lineage>
</organism>
<reference evidence="1" key="1">
    <citation type="submission" date="2014-09" db="EMBL/GenBank/DDBJ databases">
        <authorList>
            <person name="Magalhaes I.L.F."/>
            <person name="Oliveira U."/>
            <person name="Santos F.R."/>
            <person name="Vidigal T.H.D.A."/>
            <person name="Brescovit A.D."/>
            <person name="Santos A.J."/>
        </authorList>
    </citation>
    <scope>NUCLEOTIDE SEQUENCE</scope>
    <source>
        <tissue evidence="1">Shoot tissue taken approximately 20 cm above the soil surface</tissue>
    </source>
</reference>
<proteinExistence type="predicted"/>